<evidence type="ECO:0000313" key="2">
    <source>
        <dbReference type="Proteomes" id="UP000509410"/>
    </source>
</evidence>
<sequence length="64" mass="7557">MSETERANRSYVIDRYFLMDSQKLLSWRNPNYMVKFNHYILEEGINPITFEPATARKAGGKPIF</sequence>
<dbReference type="EMBL" id="CP040556">
    <property type="protein sequence ID" value="QLB52793.1"/>
    <property type="molecule type" value="Genomic_DNA"/>
</dbReference>
<accession>A0A7H8V870</accession>
<dbReference type="AlphaFoldDB" id="A0A7H8V870"/>
<dbReference type="Proteomes" id="UP000509410">
    <property type="component" value="Chromosome"/>
</dbReference>
<protein>
    <submittedName>
        <fullName evidence="1">Uncharacterized protein</fullName>
    </submittedName>
</protein>
<name>A0A7H8V870_STRSA</name>
<gene>
    <name evidence="1" type="ORF">FFV08_09415</name>
</gene>
<reference evidence="1 2" key="1">
    <citation type="submission" date="2019-05" db="EMBL/GenBank/DDBJ databases">
        <title>The organization of the Streptococcus sanguinis genomes.</title>
        <authorList>
            <person name="Wu C.H."/>
            <person name="Chen Y.Y.M."/>
            <person name="Wang H.Y."/>
        </authorList>
    </citation>
    <scope>NUCLEOTIDE SEQUENCE [LARGE SCALE GENOMIC DNA]</scope>
    <source>
        <strain evidence="1 2">CGMH010</strain>
    </source>
</reference>
<proteinExistence type="predicted"/>
<organism evidence="1 2">
    <name type="scientific">Streptococcus sanguinis</name>
    <dbReference type="NCBI Taxonomy" id="1305"/>
    <lineage>
        <taxon>Bacteria</taxon>
        <taxon>Bacillati</taxon>
        <taxon>Bacillota</taxon>
        <taxon>Bacilli</taxon>
        <taxon>Lactobacillales</taxon>
        <taxon>Streptococcaceae</taxon>
        <taxon>Streptococcus</taxon>
    </lineage>
</organism>
<evidence type="ECO:0000313" key="1">
    <source>
        <dbReference type="EMBL" id="QLB52793.1"/>
    </source>
</evidence>